<dbReference type="Proteomes" id="UP001059480">
    <property type="component" value="Unassembled WGS sequence"/>
</dbReference>
<evidence type="ECO:0000256" key="7">
    <source>
        <dbReference type="ARBA" id="ARBA00023136"/>
    </source>
</evidence>
<dbReference type="Gene3D" id="1.10.357.20">
    <property type="entry name" value="SLC41 divalent cation transporters, integral membrane domain"/>
    <property type="match status" value="1"/>
</dbReference>
<reference evidence="11" key="2">
    <citation type="journal article" date="2023" name="Curr. Microbiol.">
        <title>Granulicatella seriolae sp. nov., a Novel Facultative Anaerobe Isolated from Yellowtail Marine Fish.</title>
        <authorList>
            <person name="Lee M."/>
            <person name="Choi Y.J."/>
            <person name="Farooq A."/>
            <person name="Jeong J.B."/>
            <person name="Jung M.Y."/>
        </authorList>
    </citation>
    <scope>NUCLEOTIDE SEQUENCE</scope>
    <source>
        <strain evidence="11">S8</strain>
    </source>
</reference>
<comment type="subunit">
    <text evidence="9">Homodimer.</text>
</comment>
<dbReference type="NCBIfam" id="TIGR00400">
    <property type="entry name" value="mgtE"/>
    <property type="match status" value="1"/>
</dbReference>
<dbReference type="InterPro" id="IPR006669">
    <property type="entry name" value="MgtE_transporter"/>
</dbReference>
<organism evidence="11 12">
    <name type="scientific">Granulicatella seriolae</name>
    <dbReference type="NCBI Taxonomy" id="2967226"/>
    <lineage>
        <taxon>Bacteria</taxon>
        <taxon>Bacillati</taxon>
        <taxon>Bacillota</taxon>
        <taxon>Bacilli</taxon>
        <taxon>Lactobacillales</taxon>
        <taxon>Carnobacteriaceae</taxon>
        <taxon>Granulicatella</taxon>
    </lineage>
</organism>
<evidence type="ECO:0000259" key="10">
    <source>
        <dbReference type="PROSITE" id="PS51371"/>
    </source>
</evidence>
<dbReference type="SUPFAM" id="SSF54631">
    <property type="entry name" value="CBS-domain pair"/>
    <property type="match status" value="1"/>
</dbReference>
<sequence length="454" mass="50779">MPEIVYEFDEILQQIRHTIATDDKEQFREIFLNNHTYDQAQIYLNLEPEERQSVYEFLTPAEMADLFEIIEEDVEDVEDYLKEMDIKYAAKMLANMYADNAVDVLQQVKEEDVIAYLRLMPHKAAIEIRELLNYEDHTAGAMMTTEYIALREKQTVGQAMTYVKQMAAEAETVYYVYVVDDANHLQGVITLRDLILQPDHALIKDIMKDRIVTVNVQDDKNEVAQMIRDYDFLAIPVIDEENELLGIVTVDDAIDVMDEEATSDYSGLAGVNVDTQNTNPFIAASKRLPWLITLLFLGMGTSSLLSRYENVIEQASVLSIFVTLITGTAGNAGTQSLAVAVRKLSAHEDEISFFKLLIHEISTGLISGLVTGLTITIVVGLWQQNWILGAVIGLAMFCAITVATLAGSFIPVLMDRIGVDPAVASGPFISTLSDLTSVLIYFSIAKNFLDAFLK</sequence>
<evidence type="ECO:0000313" key="11">
    <source>
        <dbReference type="EMBL" id="MCQ9209135.1"/>
    </source>
</evidence>
<dbReference type="InterPro" id="IPR000644">
    <property type="entry name" value="CBS_dom"/>
</dbReference>
<dbReference type="SMART" id="SM00924">
    <property type="entry name" value="MgtE_N"/>
    <property type="match status" value="1"/>
</dbReference>
<comment type="function">
    <text evidence="9">Acts as a magnesium transporter.</text>
</comment>
<dbReference type="CDD" id="cd04606">
    <property type="entry name" value="CBS_pair_Mg_transporter"/>
    <property type="match status" value="1"/>
</dbReference>
<keyword evidence="5 9" id="KW-0460">Magnesium</keyword>
<dbReference type="Gene3D" id="3.10.580.10">
    <property type="entry name" value="CBS-domain"/>
    <property type="match status" value="1"/>
</dbReference>
<dbReference type="Gene3D" id="1.25.60.10">
    <property type="entry name" value="MgtE N-terminal domain-like"/>
    <property type="match status" value="1"/>
</dbReference>
<dbReference type="SUPFAM" id="SSF158791">
    <property type="entry name" value="MgtE N-terminal domain-like"/>
    <property type="match status" value="1"/>
</dbReference>
<evidence type="ECO:0000256" key="2">
    <source>
        <dbReference type="ARBA" id="ARBA00009749"/>
    </source>
</evidence>
<keyword evidence="9" id="KW-0479">Metal-binding</keyword>
<dbReference type="RefSeq" id="WP_256944245.1">
    <property type="nucleotide sequence ID" value="NZ_JANHNZ010000001.1"/>
</dbReference>
<keyword evidence="4 9" id="KW-0812">Transmembrane</keyword>
<protein>
    <recommendedName>
        <fullName evidence="9">Magnesium transporter MgtE</fullName>
    </recommendedName>
</protein>
<keyword evidence="9" id="KW-1003">Cell membrane</keyword>
<dbReference type="PROSITE" id="PS51371">
    <property type="entry name" value="CBS"/>
    <property type="match status" value="2"/>
</dbReference>
<keyword evidence="12" id="KW-1185">Reference proteome</keyword>
<name>A0ABT1WM33_9LACT</name>
<accession>A0ABT1WM33</accession>
<dbReference type="SUPFAM" id="SSF161093">
    <property type="entry name" value="MgtE membrane domain-like"/>
    <property type="match status" value="1"/>
</dbReference>
<feature type="transmembrane region" description="Helical" evidence="9">
    <location>
        <begin position="361"/>
        <end position="379"/>
    </location>
</feature>
<feature type="transmembrane region" description="Helical" evidence="9">
    <location>
        <begin position="386"/>
        <end position="410"/>
    </location>
</feature>
<comment type="subcellular location">
    <subcellularLocation>
        <location evidence="9">Cell membrane</location>
        <topology evidence="9">Multi-pass membrane protein</topology>
    </subcellularLocation>
    <subcellularLocation>
        <location evidence="1">Membrane</location>
        <topology evidence="1">Multi-pass membrane protein</topology>
    </subcellularLocation>
</comment>
<feature type="domain" description="CBS" evidence="10">
    <location>
        <begin position="143"/>
        <end position="206"/>
    </location>
</feature>
<dbReference type="SMART" id="SM00116">
    <property type="entry name" value="CBS"/>
    <property type="match status" value="2"/>
</dbReference>
<feature type="transmembrane region" description="Helical" evidence="9">
    <location>
        <begin position="288"/>
        <end position="305"/>
    </location>
</feature>
<dbReference type="EMBL" id="JANHNZ010000001">
    <property type="protein sequence ID" value="MCQ9209135.1"/>
    <property type="molecule type" value="Genomic_DNA"/>
</dbReference>
<dbReference type="InterPro" id="IPR036739">
    <property type="entry name" value="SLC41_membr_dom_sf"/>
</dbReference>
<keyword evidence="3 9" id="KW-0813">Transport</keyword>
<dbReference type="InterPro" id="IPR006667">
    <property type="entry name" value="SLC41_membr_dom"/>
</dbReference>
<dbReference type="Pfam" id="PF01769">
    <property type="entry name" value="MgtE"/>
    <property type="match status" value="1"/>
</dbReference>
<dbReference type="Pfam" id="PF03448">
    <property type="entry name" value="MgtE_N"/>
    <property type="match status" value="1"/>
</dbReference>
<keyword evidence="8" id="KW-0129">CBS domain</keyword>
<evidence type="ECO:0000313" key="12">
    <source>
        <dbReference type="Proteomes" id="UP001059480"/>
    </source>
</evidence>
<gene>
    <name evidence="11" type="primary">mgtE</name>
    <name evidence="11" type="ORF">NPA36_00955</name>
</gene>
<dbReference type="InterPro" id="IPR038076">
    <property type="entry name" value="MgtE_N_sf"/>
</dbReference>
<evidence type="ECO:0000256" key="1">
    <source>
        <dbReference type="ARBA" id="ARBA00004141"/>
    </source>
</evidence>
<evidence type="ECO:0000256" key="4">
    <source>
        <dbReference type="ARBA" id="ARBA00022692"/>
    </source>
</evidence>
<evidence type="ECO:0000256" key="3">
    <source>
        <dbReference type="ARBA" id="ARBA00022448"/>
    </source>
</evidence>
<dbReference type="InterPro" id="IPR046342">
    <property type="entry name" value="CBS_dom_sf"/>
</dbReference>
<reference evidence="11" key="3">
    <citation type="journal article" date="2023" name="Microbiol. Resour. Announc.">
        <title>Draft Genome Sequence of Granulicatella sp. Strain S8, Isolated from a Marine Fish, Seriola quinqueradiata.</title>
        <authorList>
            <person name="Lee M."/>
            <person name="Farooq A."/>
            <person name="Jeong J.B."/>
            <person name="Jung M.Y."/>
        </authorList>
    </citation>
    <scope>NUCLEOTIDE SEQUENCE</scope>
    <source>
        <strain evidence="11">S8</strain>
    </source>
</reference>
<comment type="caution">
    <text evidence="11">The sequence shown here is derived from an EMBL/GenBank/DDBJ whole genome shotgun (WGS) entry which is preliminary data.</text>
</comment>
<evidence type="ECO:0000256" key="9">
    <source>
        <dbReference type="RuleBase" id="RU362011"/>
    </source>
</evidence>
<evidence type="ECO:0000256" key="8">
    <source>
        <dbReference type="PROSITE-ProRule" id="PRU00703"/>
    </source>
</evidence>
<dbReference type="Pfam" id="PF00571">
    <property type="entry name" value="CBS"/>
    <property type="match status" value="2"/>
</dbReference>
<feature type="transmembrane region" description="Helical" evidence="9">
    <location>
        <begin position="422"/>
        <end position="444"/>
    </location>
</feature>
<dbReference type="PANTHER" id="PTHR43773">
    <property type="entry name" value="MAGNESIUM TRANSPORTER MGTE"/>
    <property type="match status" value="1"/>
</dbReference>
<keyword evidence="6 9" id="KW-1133">Transmembrane helix</keyword>
<dbReference type="InterPro" id="IPR006668">
    <property type="entry name" value="Mg_transptr_MgtE_intracell_dom"/>
</dbReference>
<proteinExistence type="inferred from homology"/>
<dbReference type="PANTHER" id="PTHR43773:SF1">
    <property type="entry name" value="MAGNESIUM TRANSPORTER MGTE"/>
    <property type="match status" value="1"/>
</dbReference>
<keyword evidence="7 9" id="KW-0472">Membrane</keyword>
<comment type="similarity">
    <text evidence="2 9">Belongs to the SLC41A transporter family.</text>
</comment>
<feature type="domain" description="CBS" evidence="10">
    <location>
        <begin position="207"/>
        <end position="263"/>
    </location>
</feature>
<feature type="transmembrane region" description="Helical" evidence="9">
    <location>
        <begin position="317"/>
        <end position="341"/>
    </location>
</feature>
<evidence type="ECO:0000256" key="5">
    <source>
        <dbReference type="ARBA" id="ARBA00022842"/>
    </source>
</evidence>
<reference evidence="11" key="1">
    <citation type="submission" date="2022-07" db="EMBL/GenBank/DDBJ databases">
        <authorList>
            <person name="Jung M.-Y."/>
            <person name="Lee M."/>
        </authorList>
    </citation>
    <scope>NUCLEOTIDE SEQUENCE</scope>
    <source>
        <strain evidence="11">S8</strain>
    </source>
</reference>
<evidence type="ECO:0000256" key="6">
    <source>
        <dbReference type="ARBA" id="ARBA00022989"/>
    </source>
</evidence>